<dbReference type="Pfam" id="PF06251">
    <property type="entry name" value="Caps_syn_GfcC_C"/>
    <property type="match status" value="1"/>
</dbReference>
<dbReference type="Proteomes" id="UP001524460">
    <property type="component" value="Unassembled WGS sequence"/>
</dbReference>
<feature type="domain" description="Capsule biosynthesis GfcC-like C-terminal" evidence="2">
    <location>
        <begin position="192"/>
        <end position="276"/>
    </location>
</feature>
<organism evidence="4 5">
    <name type="scientific">Photobacterium pectinilyticum</name>
    <dbReference type="NCBI Taxonomy" id="2906793"/>
    <lineage>
        <taxon>Bacteria</taxon>
        <taxon>Pseudomonadati</taxon>
        <taxon>Pseudomonadota</taxon>
        <taxon>Gammaproteobacteria</taxon>
        <taxon>Vibrionales</taxon>
        <taxon>Vibrionaceae</taxon>
        <taxon>Photobacterium</taxon>
    </lineage>
</organism>
<feature type="chain" id="PRO_5046467384" evidence="1">
    <location>
        <begin position="30"/>
        <end position="278"/>
    </location>
</feature>
<evidence type="ECO:0000313" key="4">
    <source>
        <dbReference type="EMBL" id="MCQ1060016.1"/>
    </source>
</evidence>
<keyword evidence="5" id="KW-1185">Reference proteome</keyword>
<dbReference type="RefSeq" id="WP_255044102.1">
    <property type="nucleotide sequence ID" value="NZ_JANEYT010000053.1"/>
</dbReference>
<dbReference type="Gene3D" id="3.10.560.10">
    <property type="entry name" value="Outer membrane lipoprotein wza domain like"/>
    <property type="match status" value="1"/>
</dbReference>
<protein>
    <submittedName>
        <fullName evidence="4">Capsule biosynthesis GfcC family protein</fullName>
    </submittedName>
</protein>
<comment type="caution">
    <text evidence="4">The sequence shown here is derived from an EMBL/GenBank/DDBJ whole genome shotgun (WGS) entry which is preliminary data.</text>
</comment>
<dbReference type="InterPro" id="IPR046459">
    <property type="entry name" value="Caps_syn_GfcC_N"/>
</dbReference>
<dbReference type="EMBL" id="JANEYT010000053">
    <property type="protein sequence ID" value="MCQ1060016.1"/>
    <property type="molecule type" value="Genomic_DNA"/>
</dbReference>
<evidence type="ECO:0000259" key="3">
    <source>
        <dbReference type="Pfam" id="PF20616"/>
    </source>
</evidence>
<dbReference type="Pfam" id="PF20616">
    <property type="entry name" value="Caps_syn_GfcC_N"/>
    <property type="match status" value="1"/>
</dbReference>
<feature type="signal peptide" evidence="1">
    <location>
        <begin position="1"/>
        <end position="29"/>
    </location>
</feature>
<proteinExistence type="predicted"/>
<dbReference type="InterPro" id="IPR010425">
    <property type="entry name" value="Caps_synth_GfcC-like_C"/>
</dbReference>
<accession>A0ABT1N5M5</accession>
<name>A0ABT1N5M5_9GAMM</name>
<evidence type="ECO:0000256" key="1">
    <source>
        <dbReference type="SAM" id="SignalP"/>
    </source>
</evidence>
<reference evidence="4 5" key="1">
    <citation type="submission" date="2022-07" db="EMBL/GenBank/DDBJ databases">
        <title>Photobacterium pectinilyticum sp. nov., a marine bacterium isolated from surface seawater of Qingdao offshore.</title>
        <authorList>
            <person name="Wang X."/>
        </authorList>
    </citation>
    <scope>NUCLEOTIDE SEQUENCE [LARGE SCALE GENOMIC DNA]</scope>
    <source>
        <strain evidence="4 5">ZSDE20</strain>
    </source>
</reference>
<keyword evidence="1" id="KW-0732">Signal</keyword>
<evidence type="ECO:0000313" key="5">
    <source>
        <dbReference type="Proteomes" id="UP001524460"/>
    </source>
</evidence>
<evidence type="ECO:0000259" key="2">
    <source>
        <dbReference type="Pfam" id="PF06251"/>
    </source>
</evidence>
<gene>
    <name evidence="4" type="ORF">NHN17_18380</name>
</gene>
<feature type="domain" description="Capsule biosynthesis GfcC-like N-terminal" evidence="3">
    <location>
        <begin position="58"/>
        <end position="168"/>
    </location>
</feature>
<sequence length="278" mass="30748">MVYSLKHLYQQSLSSVLAIALLVAPQALANDSETVGTANTTSAQAFTIEVFNSRHHAEHLQLNYPQSVRLEQVLTDTVANLALLPTAQQNINKSIYWTGAGLYKKFPHPNKVNVINQLGKVSELVDTDEKIGFEQLATQLNQFDIGERIFTPLDYDVIRIDKASNPLISESLSVVLPSRPDSVWVLGAVHTNGQQSWLPRTNASDYLKHVGRAAYGNNSVATVIQPDGVIEQHPTAYWNQNHKDIAPGAIVYLGFDNLPSGYTHLNDEIINLLRNKAL</sequence>